<evidence type="ECO:0000313" key="1">
    <source>
        <dbReference type="EMBL" id="GBN09297.1"/>
    </source>
</evidence>
<gene>
    <name evidence="1" type="ORF">AVEN_37539_1</name>
</gene>
<dbReference type="EMBL" id="BGPR01005341">
    <property type="protein sequence ID" value="GBN09297.1"/>
    <property type="molecule type" value="Genomic_DNA"/>
</dbReference>
<sequence>MHFCHLSFKDVNVRLQAFSRSYMPSSPSCGSSTEFEDCCPLNKFITGKNRMGLDQENKLVLERLECHVLTGNLAQIGTCGSAPYCDGAPTT</sequence>
<dbReference type="AlphaFoldDB" id="A0A4Y2L669"/>
<organism evidence="1 2">
    <name type="scientific">Araneus ventricosus</name>
    <name type="common">Orbweaver spider</name>
    <name type="synonym">Epeira ventricosa</name>
    <dbReference type="NCBI Taxonomy" id="182803"/>
    <lineage>
        <taxon>Eukaryota</taxon>
        <taxon>Metazoa</taxon>
        <taxon>Ecdysozoa</taxon>
        <taxon>Arthropoda</taxon>
        <taxon>Chelicerata</taxon>
        <taxon>Arachnida</taxon>
        <taxon>Araneae</taxon>
        <taxon>Araneomorphae</taxon>
        <taxon>Entelegynae</taxon>
        <taxon>Araneoidea</taxon>
        <taxon>Araneidae</taxon>
        <taxon>Araneus</taxon>
    </lineage>
</organism>
<keyword evidence="2" id="KW-1185">Reference proteome</keyword>
<name>A0A4Y2L669_ARAVE</name>
<comment type="caution">
    <text evidence="1">The sequence shown here is derived from an EMBL/GenBank/DDBJ whole genome shotgun (WGS) entry which is preliminary data.</text>
</comment>
<proteinExistence type="predicted"/>
<reference evidence="1 2" key="1">
    <citation type="journal article" date="2019" name="Sci. Rep.">
        <title>Orb-weaving spider Araneus ventricosus genome elucidates the spidroin gene catalogue.</title>
        <authorList>
            <person name="Kono N."/>
            <person name="Nakamura H."/>
            <person name="Ohtoshi R."/>
            <person name="Moran D.A.P."/>
            <person name="Shinohara A."/>
            <person name="Yoshida Y."/>
            <person name="Fujiwara M."/>
            <person name="Mori M."/>
            <person name="Tomita M."/>
            <person name="Arakawa K."/>
        </authorList>
    </citation>
    <scope>NUCLEOTIDE SEQUENCE [LARGE SCALE GENOMIC DNA]</scope>
</reference>
<dbReference type="Proteomes" id="UP000499080">
    <property type="component" value="Unassembled WGS sequence"/>
</dbReference>
<protein>
    <submittedName>
        <fullName evidence="1">Uncharacterized protein</fullName>
    </submittedName>
</protein>
<evidence type="ECO:0000313" key="2">
    <source>
        <dbReference type="Proteomes" id="UP000499080"/>
    </source>
</evidence>
<accession>A0A4Y2L669</accession>